<evidence type="ECO:0000256" key="1">
    <source>
        <dbReference type="SAM" id="MobiDB-lite"/>
    </source>
</evidence>
<comment type="caution">
    <text evidence="2">The sequence shown here is derived from an EMBL/GenBank/DDBJ whole genome shotgun (WGS) entry which is preliminary data.</text>
</comment>
<feature type="compositionally biased region" description="Basic and acidic residues" evidence="1">
    <location>
        <begin position="36"/>
        <end position="45"/>
    </location>
</feature>
<keyword evidence="3" id="KW-1185">Reference proteome</keyword>
<gene>
    <name evidence="2" type="ORF">FMM08_20530</name>
</gene>
<evidence type="ECO:0000313" key="3">
    <source>
        <dbReference type="Proteomes" id="UP000321234"/>
    </source>
</evidence>
<sequence>MMAAIAALTPPVGVALLFWFVMRAVLRADRSEREAMAALDREDAQRAQAQREAAEREAGERASSSSAPAVVRGEVR</sequence>
<evidence type="ECO:0000313" key="2">
    <source>
        <dbReference type="EMBL" id="TXR52366.1"/>
    </source>
</evidence>
<dbReference type="RefSeq" id="WP_147928203.1">
    <property type="nucleotide sequence ID" value="NZ_VKAC01000015.1"/>
</dbReference>
<reference evidence="2 3" key="1">
    <citation type="submission" date="2019-07" db="EMBL/GenBank/DDBJ databases">
        <title>Quadrisphaera sp. strain DD2A genome sequencing and assembly.</title>
        <authorList>
            <person name="Kim I."/>
        </authorList>
    </citation>
    <scope>NUCLEOTIDE SEQUENCE [LARGE SCALE GENOMIC DNA]</scope>
    <source>
        <strain evidence="2 3">DD2A</strain>
    </source>
</reference>
<organism evidence="2 3">
    <name type="scientific">Quadrisphaera setariae</name>
    <dbReference type="NCBI Taxonomy" id="2593304"/>
    <lineage>
        <taxon>Bacteria</taxon>
        <taxon>Bacillati</taxon>
        <taxon>Actinomycetota</taxon>
        <taxon>Actinomycetes</taxon>
        <taxon>Kineosporiales</taxon>
        <taxon>Kineosporiaceae</taxon>
        <taxon>Quadrisphaera</taxon>
    </lineage>
</organism>
<dbReference type="EMBL" id="VKAC01000015">
    <property type="protein sequence ID" value="TXR52366.1"/>
    <property type="molecule type" value="Genomic_DNA"/>
</dbReference>
<dbReference type="Proteomes" id="UP000321234">
    <property type="component" value="Unassembled WGS sequence"/>
</dbReference>
<dbReference type="AlphaFoldDB" id="A0A5C8Z620"/>
<protein>
    <submittedName>
        <fullName evidence="2">Uncharacterized protein</fullName>
    </submittedName>
</protein>
<dbReference type="OrthoDB" id="4807612at2"/>
<name>A0A5C8Z620_9ACTN</name>
<proteinExistence type="predicted"/>
<accession>A0A5C8Z620</accession>
<feature type="region of interest" description="Disordered" evidence="1">
    <location>
        <begin position="36"/>
        <end position="76"/>
    </location>
</feature>